<evidence type="ECO:0000256" key="11">
    <source>
        <dbReference type="ARBA" id="ARBA00023033"/>
    </source>
</evidence>
<dbReference type="PRINTS" id="PR00385">
    <property type="entry name" value="P450"/>
</dbReference>
<evidence type="ECO:0000256" key="5">
    <source>
        <dbReference type="ARBA" id="ARBA00022617"/>
    </source>
</evidence>
<evidence type="ECO:0000256" key="4">
    <source>
        <dbReference type="ARBA" id="ARBA00010617"/>
    </source>
</evidence>
<keyword evidence="7" id="KW-0256">Endoplasmic reticulum</keyword>
<keyword evidence="9 13" id="KW-0560">Oxidoreductase</keyword>
<dbReference type="FunFam" id="1.10.630.10:FF:000182">
    <property type="entry name" value="Cytochrome P450 3A4"/>
    <property type="match status" value="1"/>
</dbReference>
<dbReference type="InterPro" id="IPR050196">
    <property type="entry name" value="Cytochrome_P450_Monoox"/>
</dbReference>
<gene>
    <name evidence="15" type="ORF">PVAND_015088</name>
</gene>
<dbReference type="PANTHER" id="PTHR24291:SF203">
    <property type="entry name" value="CYTOCHROME P450 4D1-RELATED"/>
    <property type="match status" value="1"/>
</dbReference>
<evidence type="ECO:0000256" key="2">
    <source>
        <dbReference type="ARBA" id="ARBA00004174"/>
    </source>
</evidence>
<evidence type="ECO:0000256" key="13">
    <source>
        <dbReference type="RuleBase" id="RU000461"/>
    </source>
</evidence>
<keyword evidence="11 13" id="KW-0503">Monooxygenase</keyword>
<dbReference type="CDD" id="cd20628">
    <property type="entry name" value="CYP4"/>
    <property type="match status" value="1"/>
</dbReference>
<dbReference type="PRINTS" id="PR00463">
    <property type="entry name" value="EP450I"/>
</dbReference>
<feature type="binding site" description="axial binding residue" evidence="12">
    <location>
        <position position="446"/>
    </location>
    <ligand>
        <name>heme</name>
        <dbReference type="ChEBI" id="CHEBI:30413"/>
    </ligand>
    <ligandPart>
        <name>Fe</name>
        <dbReference type="ChEBI" id="CHEBI:18248"/>
    </ligandPart>
</feature>
<dbReference type="GO" id="GO:0016705">
    <property type="term" value="F:oxidoreductase activity, acting on paired donors, with incorporation or reduction of molecular oxygen"/>
    <property type="evidence" value="ECO:0007669"/>
    <property type="project" value="InterPro"/>
</dbReference>
<keyword evidence="14" id="KW-0472">Membrane</keyword>
<keyword evidence="6 12" id="KW-0479">Metal-binding</keyword>
<comment type="subcellular location">
    <subcellularLocation>
        <location evidence="3">Endoplasmic reticulum membrane</location>
        <topology evidence="3">Peripheral membrane protein</topology>
    </subcellularLocation>
    <subcellularLocation>
        <location evidence="2">Microsome membrane</location>
        <topology evidence="2">Peripheral membrane protein</topology>
    </subcellularLocation>
</comment>
<evidence type="ECO:0000256" key="1">
    <source>
        <dbReference type="ARBA" id="ARBA00001971"/>
    </source>
</evidence>
<keyword evidence="10 12" id="KW-0408">Iron</keyword>
<evidence type="ECO:0000256" key="8">
    <source>
        <dbReference type="ARBA" id="ARBA00022848"/>
    </source>
</evidence>
<evidence type="ECO:0000256" key="12">
    <source>
        <dbReference type="PIRSR" id="PIRSR602401-1"/>
    </source>
</evidence>
<evidence type="ECO:0000256" key="14">
    <source>
        <dbReference type="SAM" id="Phobius"/>
    </source>
</evidence>
<evidence type="ECO:0000256" key="3">
    <source>
        <dbReference type="ARBA" id="ARBA00004406"/>
    </source>
</evidence>
<evidence type="ECO:0000313" key="16">
    <source>
        <dbReference type="Proteomes" id="UP001107558"/>
    </source>
</evidence>
<dbReference type="OrthoDB" id="1470350at2759"/>
<comment type="caution">
    <text evidence="15">The sequence shown here is derived from an EMBL/GenBank/DDBJ whole genome shotgun (WGS) entry which is preliminary data.</text>
</comment>
<proteinExistence type="inferred from homology"/>
<dbReference type="GO" id="GO:0005789">
    <property type="term" value="C:endoplasmic reticulum membrane"/>
    <property type="evidence" value="ECO:0007669"/>
    <property type="project" value="UniProtKB-SubCell"/>
</dbReference>
<dbReference type="GO" id="GO:0020037">
    <property type="term" value="F:heme binding"/>
    <property type="evidence" value="ECO:0007669"/>
    <property type="project" value="InterPro"/>
</dbReference>
<dbReference type="InterPro" id="IPR002401">
    <property type="entry name" value="Cyt_P450_E_grp-I"/>
</dbReference>
<protein>
    <recommendedName>
        <fullName evidence="17">Cytochrome P450</fullName>
    </recommendedName>
</protein>
<feature type="transmembrane region" description="Helical" evidence="14">
    <location>
        <begin position="6"/>
        <end position="22"/>
    </location>
</feature>
<keyword evidence="14" id="KW-1133">Transmembrane helix</keyword>
<reference evidence="15" key="1">
    <citation type="submission" date="2021-03" db="EMBL/GenBank/DDBJ databases">
        <title>Chromosome level genome of the anhydrobiotic midge Polypedilum vanderplanki.</title>
        <authorList>
            <person name="Yoshida Y."/>
            <person name="Kikawada T."/>
            <person name="Gusev O."/>
        </authorList>
    </citation>
    <scope>NUCLEOTIDE SEQUENCE</scope>
    <source>
        <strain evidence="15">NIAS01</strain>
        <tissue evidence="15">Whole body or cell culture</tissue>
    </source>
</reference>
<dbReference type="InterPro" id="IPR017972">
    <property type="entry name" value="Cyt_P450_CS"/>
</dbReference>
<dbReference type="AlphaFoldDB" id="A0A9J6BB32"/>
<evidence type="ECO:0000256" key="7">
    <source>
        <dbReference type="ARBA" id="ARBA00022824"/>
    </source>
</evidence>
<dbReference type="InterPro" id="IPR036396">
    <property type="entry name" value="Cyt_P450_sf"/>
</dbReference>
<keyword evidence="5 12" id="KW-0349">Heme</keyword>
<dbReference type="SUPFAM" id="SSF48264">
    <property type="entry name" value="Cytochrome P450"/>
    <property type="match status" value="1"/>
</dbReference>
<evidence type="ECO:0000313" key="15">
    <source>
        <dbReference type="EMBL" id="KAG5667089.1"/>
    </source>
</evidence>
<evidence type="ECO:0000256" key="9">
    <source>
        <dbReference type="ARBA" id="ARBA00023002"/>
    </source>
</evidence>
<dbReference type="PANTHER" id="PTHR24291">
    <property type="entry name" value="CYTOCHROME P450 FAMILY 4"/>
    <property type="match status" value="1"/>
</dbReference>
<dbReference type="PROSITE" id="PS00086">
    <property type="entry name" value="CYTOCHROME_P450"/>
    <property type="match status" value="1"/>
</dbReference>
<organism evidence="15 16">
    <name type="scientific">Polypedilum vanderplanki</name>
    <name type="common">Sleeping chironomid midge</name>
    <dbReference type="NCBI Taxonomy" id="319348"/>
    <lineage>
        <taxon>Eukaryota</taxon>
        <taxon>Metazoa</taxon>
        <taxon>Ecdysozoa</taxon>
        <taxon>Arthropoda</taxon>
        <taxon>Hexapoda</taxon>
        <taxon>Insecta</taxon>
        <taxon>Pterygota</taxon>
        <taxon>Neoptera</taxon>
        <taxon>Endopterygota</taxon>
        <taxon>Diptera</taxon>
        <taxon>Nematocera</taxon>
        <taxon>Chironomoidea</taxon>
        <taxon>Chironomidae</taxon>
        <taxon>Chironominae</taxon>
        <taxon>Polypedilum</taxon>
        <taxon>Polypedilum</taxon>
    </lineage>
</organism>
<sequence length="499" mass="57378">MDTLVFVIISICIFFGWYYNKYRERMAIVAKLPGPYRWPFVGNAALFIWKSPPEMINIITEIHRQFPRITCLMLGPQPEILISDPKLAEVVLGSQKLIDKSDEYSFISDWLATGLLTATGKKWFQRRKVITPAFHFKILDQFVEIFDKQSAVFVENLAKSKGQPLDVFQPITLCALDIICETAMGVQIQAQINSDSVYVQAVKEISGLLSKRIFTFYLRNDFIFNLTPLKRRQDKLLKILHGFTDEVIVSRRAELMNDKKQDSSSNHDQDDIGVKKKMAFLDILLQSTIEGKPLTNMDIREEVDTFMFEGHDTTSSGIAFCLYNLAKYPDVQKKAYEEVRHVIGDDLDTPVTIKLLNDLNYLEMVIKETLRLYPSVPMYGRKMQENIDMNGFIIPKGSNIGISPYFMARDPTLWENPFEFIPERFESDNQYHPYLNVPFSAGPRNCIGQKFAMLEMKSTISKVLRNFELSVAPGYEPILVAELILRPDNGVMLILNKRK</sequence>
<dbReference type="GO" id="GO:0005506">
    <property type="term" value="F:iron ion binding"/>
    <property type="evidence" value="ECO:0007669"/>
    <property type="project" value="InterPro"/>
</dbReference>
<dbReference type="Pfam" id="PF00067">
    <property type="entry name" value="p450"/>
    <property type="match status" value="1"/>
</dbReference>
<dbReference type="GO" id="GO:0004497">
    <property type="term" value="F:monooxygenase activity"/>
    <property type="evidence" value="ECO:0007669"/>
    <property type="project" value="UniProtKB-KW"/>
</dbReference>
<keyword evidence="16" id="KW-1185">Reference proteome</keyword>
<comment type="similarity">
    <text evidence="4 13">Belongs to the cytochrome P450 family.</text>
</comment>
<evidence type="ECO:0008006" key="17">
    <source>
        <dbReference type="Google" id="ProtNLM"/>
    </source>
</evidence>
<keyword evidence="8" id="KW-0492">Microsome</keyword>
<accession>A0A9J6BB32</accession>
<comment type="cofactor">
    <cofactor evidence="1 12">
        <name>heme</name>
        <dbReference type="ChEBI" id="CHEBI:30413"/>
    </cofactor>
</comment>
<evidence type="ECO:0000256" key="6">
    <source>
        <dbReference type="ARBA" id="ARBA00022723"/>
    </source>
</evidence>
<dbReference type="Proteomes" id="UP001107558">
    <property type="component" value="Chromosome 4"/>
</dbReference>
<dbReference type="Gene3D" id="1.10.630.10">
    <property type="entry name" value="Cytochrome P450"/>
    <property type="match status" value="1"/>
</dbReference>
<dbReference type="EMBL" id="JADBJN010000004">
    <property type="protein sequence ID" value="KAG5667089.1"/>
    <property type="molecule type" value="Genomic_DNA"/>
</dbReference>
<evidence type="ECO:0000256" key="10">
    <source>
        <dbReference type="ARBA" id="ARBA00023004"/>
    </source>
</evidence>
<keyword evidence="14" id="KW-0812">Transmembrane</keyword>
<name>A0A9J6BB32_POLVA</name>
<dbReference type="InterPro" id="IPR001128">
    <property type="entry name" value="Cyt_P450"/>
</dbReference>